<dbReference type="PANTHER" id="PTHR43289:SF6">
    <property type="entry name" value="SERINE_THREONINE-PROTEIN KINASE NEKL-3"/>
    <property type="match status" value="1"/>
</dbReference>
<dbReference type="PROSITE" id="PS00107">
    <property type="entry name" value="PROTEIN_KINASE_ATP"/>
    <property type="match status" value="1"/>
</dbReference>
<dbReference type="InterPro" id="IPR000719">
    <property type="entry name" value="Prot_kinase_dom"/>
</dbReference>
<keyword evidence="2 6" id="KW-0547">Nucleotide-binding</keyword>
<dbReference type="Gene3D" id="1.25.40.10">
    <property type="entry name" value="Tetratricopeptide repeat domain"/>
    <property type="match status" value="2"/>
</dbReference>
<dbReference type="InterPro" id="IPR019734">
    <property type="entry name" value="TPR_rpt"/>
</dbReference>
<evidence type="ECO:0000256" key="1">
    <source>
        <dbReference type="ARBA" id="ARBA00022679"/>
    </source>
</evidence>
<dbReference type="InterPro" id="IPR008271">
    <property type="entry name" value="Ser/Thr_kinase_AS"/>
</dbReference>
<dbReference type="Pfam" id="PF13424">
    <property type="entry name" value="TPR_12"/>
    <property type="match status" value="2"/>
</dbReference>
<evidence type="ECO:0000256" key="7">
    <source>
        <dbReference type="SAM" id="MobiDB-lite"/>
    </source>
</evidence>
<name>A0ABT5BA20_9BACT</name>
<dbReference type="PROSITE" id="PS00108">
    <property type="entry name" value="PROTEIN_KINASE_ST"/>
    <property type="match status" value="1"/>
</dbReference>
<evidence type="ECO:0000256" key="6">
    <source>
        <dbReference type="PROSITE-ProRule" id="PRU10141"/>
    </source>
</evidence>
<dbReference type="PANTHER" id="PTHR43289">
    <property type="entry name" value="MITOGEN-ACTIVATED PROTEIN KINASE KINASE KINASE 20-RELATED"/>
    <property type="match status" value="1"/>
</dbReference>
<evidence type="ECO:0000259" key="8">
    <source>
        <dbReference type="PROSITE" id="PS50011"/>
    </source>
</evidence>
<feature type="domain" description="Protein kinase" evidence="8">
    <location>
        <begin position="49"/>
        <end position="325"/>
    </location>
</feature>
<evidence type="ECO:0000256" key="4">
    <source>
        <dbReference type="ARBA" id="ARBA00022840"/>
    </source>
</evidence>
<keyword evidence="5" id="KW-0802">TPR repeat</keyword>
<dbReference type="SUPFAM" id="SSF56112">
    <property type="entry name" value="Protein kinase-like (PK-like)"/>
    <property type="match status" value="1"/>
</dbReference>
<dbReference type="SUPFAM" id="SSF48452">
    <property type="entry name" value="TPR-like"/>
    <property type="match status" value="2"/>
</dbReference>
<organism evidence="9 10">
    <name type="scientific">Nannocystis radixulma</name>
    <dbReference type="NCBI Taxonomy" id="2995305"/>
    <lineage>
        <taxon>Bacteria</taxon>
        <taxon>Pseudomonadati</taxon>
        <taxon>Myxococcota</taxon>
        <taxon>Polyangia</taxon>
        <taxon>Nannocystales</taxon>
        <taxon>Nannocystaceae</taxon>
        <taxon>Nannocystis</taxon>
    </lineage>
</organism>
<keyword evidence="4 6" id="KW-0067">ATP-binding</keyword>
<dbReference type="SMART" id="SM00028">
    <property type="entry name" value="TPR"/>
    <property type="match status" value="4"/>
</dbReference>
<feature type="repeat" description="TPR" evidence="5">
    <location>
        <begin position="706"/>
        <end position="739"/>
    </location>
</feature>
<proteinExistence type="predicted"/>
<reference evidence="9 10" key="1">
    <citation type="submission" date="2022-11" db="EMBL/GenBank/DDBJ databases">
        <title>Minimal conservation of predation-associated metabolite biosynthetic gene clusters underscores biosynthetic potential of Myxococcota including descriptions for ten novel species: Archangium lansinium sp. nov., Myxococcus landrumus sp. nov., Nannocystis bai.</title>
        <authorList>
            <person name="Ahearne A."/>
            <person name="Stevens C."/>
            <person name="Dowd S."/>
        </authorList>
    </citation>
    <scope>NUCLEOTIDE SEQUENCE [LARGE SCALE GENOMIC DNA]</scope>
    <source>
        <strain evidence="9 10">NCELM</strain>
    </source>
</reference>
<keyword evidence="3 9" id="KW-0418">Kinase</keyword>
<dbReference type="Proteomes" id="UP001217838">
    <property type="component" value="Unassembled WGS sequence"/>
</dbReference>
<dbReference type="InterPro" id="IPR017441">
    <property type="entry name" value="Protein_kinase_ATP_BS"/>
</dbReference>
<dbReference type="Gene3D" id="3.30.200.20">
    <property type="entry name" value="Phosphorylase Kinase, domain 1"/>
    <property type="match status" value="1"/>
</dbReference>
<keyword evidence="1" id="KW-0808">Transferase</keyword>
<keyword evidence="10" id="KW-1185">Reference proteome</keyword>
<dbReference type="Pfam" id="PF00069">
    <property type="entry name" value="Pkinase"/>
    <property type="match status" value="1"/>
</dbReference>
<sequence>MSATSDSESPGRLAATVAGDVDEQTASSSPAESEARRLLARMPERLGRYRLIERLGSGAMGVVYSAHDDALARKVALKVLLRGAPAEPLALRRLAREAQAMARIAHPNVVVVHEVSEGDGLLFVAMEMVDGVTLDQWCRPAEGPRPDWRARLDMFLQAGRGLAAAHEAGLVHRDFKPSNVLVDARGRARVLDFGLARLDTEVVDAAASFVARGSFDVELTRSGTMLGTPAYMPPEQFEGRPATAASDQFSFCVALYETLAGVRPFAGRTPYALLQTIRSGQIRPPPRDVEAPAALFTILRRGLSIHPARRWSDMNTLLAALERVVRPRQVRRATVALGIAAALAGGFGIAALSLGAEEPCAAIPERLVGVADAARRAEVHAALLATGKPYAGTLADSVDAALSEYADAWARAAGENCEATRVVGDQSESMLDLRAACLDRRLAGLGAAVDQLLALDGQSSQRALDVVDGLEPLAPCSDRERLGAAVPLPTDPDARARLEVVEAQRHDAATLRNAGRNKDALPLAEAARAGAEALGYSPALAETALLVSHLELDLGQQENAAEHLEEATTAAAIAGRDDLLVDAWLAAVWMQSVRGASSDGMATLIRAAEVALARARETPRLAVLFHTTVAYAYQRQAQNDRALAHYEAALALLDSPEISELQRLRTRLNRATLLVETDGGELAESTLQAVLADIERVLGVGHPLTSNVHYTLGNLAQKQGDIERALAEYEQARAIKAAEYGPDHPGTMLTDERIAGALEALGREAQALALLEDLLTRSRARFGDRSIDVSRILTNMIDLLLETGAVDLAFARASEALAIDGAILGEDHHDAAIKRINLAEVLMARGEHEKALVEQLRAREIFERSLGPDHERVGITYSAAGLALMGLGRHHEAVTAFTRARAIFIAKFGEDAFEVPTLDLAFGEALIGADRIVEGLQRVQGGADKIAASDGPDSAAAILARGHFGKCLMLARRLDRATATLEAAVRDAEAAGLTPRETTSLRLDLARVLAARGDGERVRALAGPAVASLAPDDPLRADAERLLAGLRPR</sequence>
<comment type="caution">
    <text evidence="9">The sequence shown here is derived from an EMBL/GenBank/DDBJ whole genome shotgun (WGS) entry which is preliminary data.</text>
</comment>
<feature type="binding site" evidence="6">
    <location>
        <position position="78"/>
    </location>
    <ligand>
        <name>ATP</name>
        <dbReference type="ChEBI" id="CHEBI:30616"/>
    </ligand>
</feature>
<dbReference type="PROSITE" id="PS50011">
    <property type="entry name" value="PROTEIN_KINASE_DOM"/>
    <property type="match status" value="1"/>
</dbReference>
<dbReference type="EMBL" id="JAQNDN010000013">
    <property type="protein sequence ID" value="MDC0670985.1"/>
    <property type="molecule type" value="Genomic_DNA"/>
</dbReference>
<dbReference type="PROSITE" id="PS50005">
    <property type="entry name" value="TPR"/>
    <property type="match status" value="1"/>
</dbReference>
<evidence type="ECO:0000256" key="5">
    <source>
        <dbReference type="PROSITE-ProRule" id="PRU00339"/>
    </source>
</evidence>
<dbReference type="Gene3D" id="1.10.510.10">
    <property type="entry name" value="Transferase(Phosphotransferase) domain 1"/>
    <property type="match status" value="1"/>
</dbReference>
<protein>
    <submittedName>
        <fullName evidence="9">Serine/threonine-protein kinase</fullName>
    </submittedName>
</protein>
<dbReference type="InterPro" id="IPR011009">
    <property type="entry name" value="Kinase-like_dom_sf"/>
</dbReference>
<evidence type="ECO:0000313" key="9">
    <source>
        <dbReference type="EMBL" id="MDC0670985.1"/>
    </source>
</evidence>
<evidence type="ECO:0000313" key="10">
    <source>
        <dbReference type="Proteomes" id="UP001217838"/>
    </source>
</evidence>
<dbReference type="GO" id="GO:0016301">
    <property type="term" value="F:kinase activity"/>
    <property type="evidence" value="ECO:0007669"/>
    <property type="project" value="UniProtKB-KW"/>
</dbReference>
<accession>A0ABT5BA20</accession>
<evidence type="ECO:0000256" key="2">
    <source>
        <dbReference type="ARBA" id="ARBA00022741"/>
    </source>
</evidence>
<gene>
    <name evidence="9" type="ORF">POL58_24730</name>
</gene>
<feature type="region of interest" description="Disordered" evidence="7">
    <location>
        <begin position="1"/>
        <end position="36"/>
    </location>
</feature>
<dbReference type="InterPro" id="IPR011990">
    <property type="entry name" value="TPR-like_helical_dom_sf"/>
</dbReference>
<dbReference type="RefSeq" id="WP_272000999.1">
    <property type="nucleotide sequence ID" value="NZ_JAQNDN010000013.1"/>
</dbReference>
<dbReference type="CDD" id="cd14014">
    <property type="entry name" value="STKc_PknB_like"/>
    <property type="match status" value="1"/>
</dbReference>
<evidence type="ECO:0000256" key="3">
    <source>
        <dbReference type="ARBA" id="ARBA00022777"/>
    </source>
</evidence>